<dbReference type="EMBL" id="JAHDVG010000483">
    <property type="protein sequence ID" value="KAH1171001.1"/>
    <property type="molecule type" value="Genomic_DNA"/>
</dbReference>
<sequence>MDSASEVTQFVLYKHGRVFVLRTPWQVEIQYLVAAPKSASSEEGQDIFPTPCQGPDAQIQRCYLILTLFFITLLKSRLGNGLSLLAVCTPHNTVLCFVH</sequence>
<name>A0A9D4AW76_9SAUR</name>
<organism evidence="1 2">
    <name type="scientific">Mauremys mutica</name>
    <name type="common">yellowpond turtle</name>
    <dbReference type="NCBI Taxonomy" id="74926"/>
    <lineage>
        <taxon>Eukaryota</taxon>
        <taxon>Metazoa</taxon>
        <taxon>Chordata</taxon>
        <taxon>Craniata</taxon>
        <taxon>Vertebrata</taxon>
        <taxon>Euteleostomi</taxon>
        <taxon>Archelosauria</taxon>
        <taxon>Testudinata</taxon>
        <taxon>Testudines</taxon>
        <taxon>Cryptodira</taxon>
        <taxon>Durocryptodira</taxon>
        <taxon>Testudinoidea</taxon>
        <taxon>Geoemydidae</taxon>
        <taxon>Geoemydinae</taxon>
        <taxon>Mauremys</taxon>
    </lineage>
</organism>
<evidence type="ECO:0000313" key="2">
    <source>
        <dbReference type="Proteomes" id="UP000827986"/>
    </source>
</evidence>
<evidence type="ECO:0000313" key="1">
    <source>
        <dbReference type="EMBL" id="KAH1171001.1"/>
    </source>
</evidence>
<proteinExistence type="predicted"/>
<dbReference type="AlphaFoldDB" id="A0A9D4AW76"/>
<reference evidence="1" key="1">
    <citation type="submission" date="2021-09" db="EMBL/GenBank/DDBJ databases">
        <title>The genome of Mauremys mutica provides insights into the evolution of semi-aquatic lifestyle.</title>
        <authorList>
            <person name="Gong S."/>
            <person name="Gao Y."/>
        </authorList>
    </citation>
    <scope>NUCLEOTIDE SEQUENCE</scope>
    <source>
        <strain evidence="1">MM-2020</strain>
        <tissue evidence="1">Muscle</tissue>
    </source>
</reference>
<comment type="caution">
    <text evidence="1">The sequence shown here is derived from an EMBL/GenBank/DDBJ whole genome shotgun (WGS) entry which is preliminary data.</text>
</comment>
<dbReference type="Proteomes" id="UP000827986">
    <property type="component" value="Unassembled WGS sequence"/>
</dbReference>
<keyword evidence="2" id="KW-1185">Reference proteome</keyword>
<gene>
    <name evidence="1" type="ORF">KIL84_006619</name>
</gene>
<accession>A0A9D4AW76</accession>
<protein>
    <submittedName>
        <fullName evidence="1">Uncharacterized protein</fullName>
    </submittedName>
</protein>